<dbReference type="EMBL" id="CP060139">
    <property type="protein sequence ID" value="QNR24324.1"/>
    <property type="molecule type" value="Genomic_DNA"/>
</dbReference>
<evidence type="ECO:0000259" key="2">
    <source>
        <dbReference type="Pfam" id="PF04389"/>
    </source>
</evidence>
<keyword evidence="4" id="KW-1185">Reference proteome</keyword>
<feature type="chain" id="PRO_5028938410" evidence="1">
    <location>
        <begin position="19"/>
        <end position="601"/>
    </location>
</feature>
<dbReference type="SUPFAM" id="SSF53187">
    <property type="entry name" value="Zn-dependent exopeptidases"/>
    <property type="match status" value="1"/>
</dbReference>
<organism evidence="3 4">
    <name type="scientific">Croceimicrobium hydrocarbonivorans</name>
    <dbReference type="NCBI Taxonomy" id="2761580"/>
    <lineage>
        <taxon>Bacteria</taxon>
        <taxon>Pseudomonadati</taxon>
        <taxon>Bacteroidota</taxon>
        <taxon>Flavobacteriia</taxon>
        <taxon>Flavobacteriales</taxon>
        <taxon>Owenweeksiaceae</taxon>
        <taxon>Croceimicrobium</taxon>
    </lineage>
</organism>
<dbReference type="PANTHER" id="PTHR12147">
    <property type="entry name" value="METALLOPEPTIDASE M28 FAMILY MEMBER"/>
    <property type="match status" value="1"/>
</dbReference>
<keyword evidence="3" id="KW-0378">Hydrolase</keyword>
<accession>A0A7H0VF26</accession>
<keyword evidence="1" id="KW-0732">Signal</keyword>
<dbReference type="Proteomes" id="UP000516305">
    <property type="component" value="Chromosome"/>
</dbReference>
<dbReference type="AlphaFoldDB" id="A0A7H0VF26"/>
<dbReference type="Pfam" id="PF04389">
    <property type="entry name" value="Peptidase_M28"/>
    <property type="match status" value="1"/>
</dbReference>
<dbReference type="GO" id="GO:0006508">
    <property type="term" value="P:proteolysis"/>
    <property type="evidence" value="ECO:0007669"/>
    <property type="project" value="InterPro"/>
</dbReference>
<protein>
    <submittedName>
        <fullName evidence="3">M20/M25/M40 family metallo-hydrolase</fullName>
    </submittedName>
</protein>
<proteinExistence type="predicted"/>
<dbReference type="Gene3D" id="3.40.630.10">
    <property type="entry name" value="Zn peptidases"/>
    <property type="match status" value="1"/>
</dbReference>
<dbReference type="KEGG" id="chyd:H4K34_00365"/>
<name>A0A7H0VF26_9FLAO</name>
<evidence type="ECO:0000313" key="3">
    <source>
        <dbReference type="EMBL" id="QNR24324.1"/>
    </source>
</evidence>
<reference evidence="3 4" key="1">
    <citation type="submission" date="2020-08" db="EMBL/GenBank/DDBJ databases">
        <title>Croceimicrobium hydrocarbonivorans gen. nov., sp. nov., a novel marine bacterium isolated from a bacterial consortium that degrades polyethylene terephthalate.</title>
        <authorList>
            <person name="Liu R."/>
        </authorList>
    </citation>
    <scope>NUCLEOTIDE SEQUENCE [LARGE SCALE GENOMIC DNA]</scope>
    <source>
        <strain evidence="3 4">A20-9</strain>
    </source>
</reference>
<dbReference type="RefSeq" id="WP_210758851.1">
    <property type="nucleotide sequence ID" value="NZ_CP060139.1"/>
</dbReference>
<gene>
    <name evidence="3" type="ORF">H4K34_00365</name>
</gene>
<dbReference type="PANTHER" id="PTHR12147:SF26">
    <property type="entry name" value="PEPTIDASE M28 DOMAIN-CONTAINING PROTEIN"/>
    <property type="match status" value="1"/>
</dbReference>
<feature type="domain" description="Peptidase M28" evidence="2">
    <location>
        <begin position="134"/>
        <end position="291"/>
    </location>
</feature>
<feature type="signal peptide" evidence="1">
    <location>
        <begin position="1"/>
        <end position="18"/>
    </location>
</feature>
<dbReference type="InterPro" id="IPR045175">
    <property type="entry name" value="M28_fam"/>
</dbReference>
<dbReference type="GO" id="GO:0008235">
    <property type="term" value="F:metalloexopeptidase activity"/>
    <property type="evidence" value="ECO:0007669"/>
    <property type="project" value="InterPro"/>
</dbReference>
<evidence type="ECO:0000313" key="4">
    <source>
        <dbReference type="Proteomes" id="UP000516305"/>
    </source>
</evidence>
<evidence type="ECO:0000256" key="1">
    <source>
        <dbReference type="SAM" id="SignalP"/>
    </source>
</evidence>
<dbReference type="InterPro" id="IPR007484">
    <property type="entry name" value="Peptidase_M28"/>
</dbReference>
<sequence>MRNLLFSCTLLFFGSLSAQSLSSPEVLNILKGQYNPGQYSASTAIKASDQIACELLNRVSADSLSLNLQILSSFATRHAWSDTTSANYGIGATRRWIYSEFQKYSRLNENRLRPAYFTFDVLNNTCGDLHGTRNVLGVLPGADTTDSSIILIMAHMDSRCEARCDSNCFAPGADDNGSGTVLVMELARVLSRYTFDHTLVFMLTNGEEQGLLGARAFSDYCVSQNIAVKAVLNNDIVGGTICGQTASPPGCSPAGDIDSIRIRMYANPLSDRNTYQGYARSVKMNFDEKLQPNFQIKPEIELVNLEDRSGRGGDHIAFRENGFLNLRFSSAHEHGNGNPLGTPNYKDHQHTGLDEIGVDLDSNGTIDSFYVDFHYLQRNVIINGASAAMIAAAPETPNFTLHNESTGLRIEVLDSDLAFEYRVGVKNSAGAVYDSVYRFQGRNFVIPSLQANQLYLIGLAALDSNGIMSPFSQDEREVAPISTAAGQLDPMPYQFNCMQVSLQEWSQYPEGNGLEVLPPRPNPSKGESQLWFWVKDSQWEGPAQLKVYDYQGRKVHQEPIILEYGANSIRYQHSAKNGMFYYFLEQEGRRSISQRLLVERS</sequence>